<dbReference type="InterPro" id="IPR011990">
    <property type="entry name" value="TPR-like_helical_dom_sf"/>
</dbReference>
<name>A0ABQ6AAY5_9PROT</name>
<evidence type="ECO:0008006" key="4">
    <source>
        <dbReference type="Google" id="ProtNLM"/>
    </source>
</evidence>
<proteinExistence type="predicted"/>
<protein>
    <recommendedName>
        <fullName evidence="4">Sel1 repeat family protein</fullName>
    </recommendedName>
</protein>
<dbReference type="InterPro" id="IPR006597">
    <property type="entry name" value="Sel1-like"/>
</dbReference>
<dbReference type="RefSeq" id="WP_284258018.1">
    <property type="nucleotide sequence ID" value="NZ_BSOS01000065.1"/>
</dbReference>
<evidence type="ECO:0000313" key="3">
    <source>
        <dbReference type="Proteomes" id="UP001156641"/>
    </source>
</evidence>
<feature type="region of interest" description="Disordered" evidence="1">
    <location>
        <begin position="582"/>
        <end position="605"/>
    </location>
</feature>
<evidence type="ECO:0000313" key="2">
    <source>
        <dbReference type="EMBL" id="GLR67289.1"/>
    </source>
</evidence>
<keyword evidence="3" id="KW-1185">Reference proteome</keyword>
<accession>A0ABQ6AAY5</accession>
<reference evidence="3" key="1">
    <citation type="journal article" date="2019" name="Int. J. Syst. Evol. Microbiol.">
        <title>The Global Catalogue of Microorganisms (GCM) 10K type strain sequencing project: providing services to taxonomists for standard genome sequencing and annotation.</title>
        <authorList>
            <consortium name="The Broad Institute Genomics Platform"/>
            <consortium name="The Broad Institute Genome Sequencing Center for Infectious Disease"/>
            <person name="Wu L."/>
            <person name="Ma J."/>
        </authorList>
    </citation>
    <scope>NUCLEOTIDE SEQUENCE [LARGE SCALE GENOMIC DNA]</scope>
    <source>
        <strain evidence="3">NBRC 112502</strain>
    </source>
</reference>
<dbReference type="Proteomes" id="UP001156641">
    <property type="component" value="Unassembled WGS sequence"/>
</dbReference>
<gene>
    <name evidence="2" type="ORF">GCM10010909_19700</name>
</gene>
<feature type="compositionally biased region" description="Acidic residues" evidence="1">
    <location>
        <begin position="589"/>
        <end position="599"/>
    </location>
</feature>
<evidence type="ECO:0000256" key="1">
    <source>
        <dbReference type="SAM" id="MobiDB-lite"/>
    </source>
</evidence>
<dbReference type="Pfam" id="PF08238">
    <property type="entry name" value="Sel1"/>
    <property type="match status" value="14"/>
</dbReference>
<dbReference type="Gene3D" id="1.25.40.10">
    <property type="entry name" value="Tetratricopeptide repeat domain"/>
    <property type="match status" value="3"/>
</dbReference>
<dbReference type="SUPFAM" id="SSF81901">
    <property type="entry name" value="HCP-like"/>
    <property type="match status" value="4"/>
</dbReference>
<dbReference type="PANTHER" id="PTHR11102">
    <property type="entry name" value="SEL-1-LIKE PROTEIN"/>
    <property type="match status" value="1"/>
</dbReference>
<dbReference type="InterPro" id="IPR050767">
    <property type="entry name" value="Sel1_AlgK"/>
</dbReference>
<dbReference type="SMART" id="SM00671">
    <property type="entry name" value="SEL1"/>
    <property type="match status" value="13"/>
</dbReference>
<dbReference type="EMBL" id="BSOS01000065">
    <property type="protein sequence ID" value="GLR67289.1"/>
    <property type="molecule type" value="Genomic_DNA"/>
</dbReference>
<dbReference type="PANTHER" id="PTHR11102:SF160">
    <property type="entry name" value="ERAD-ASSOCIATED E3 UBIQUITIN-PROTEIN LIGASE COMPONENT HRD3"/>
    <property type="match status" value="1"/>
</dbReference>
<organism evidence="2 3">
    <name type="scientific">Acidocella aquatica</name>
    <dbReference type="NCBI Taxonomy" id="1922313"/>
    <lineage>
        <taxon>Bacteria</taxon>
        <taxon>Pseudomonadati</taxon>
        <taxon>Pseudomonadota</taxon>
        <taxon>Alphaproteobacteria</taxon>
        <taxon>Acetobacterales</taxon>
        <taxon>Acidocellaceae</taxon>
        <taxon>Acidocella</taxon>
    </lineage>
</organism>
<comment type="caution">
    <text evidence="2">The sequence shown here is derived from an EMBL/GenBank/DDBJ whole genome shotgun (WGS) entry which is preliminary data.</text>
</comment>
<sequence>MSIKQDISDRVAARKPPKALARAKELYAEGKYERALKLFSVAAQAGIAEAEREVGRHYLTGEGVRRNAVEAARWFMRAAEKGDMVASRNLAGLYMFGMREDAVSHTGASLFTQGAPAEAENTPPDYDTALRWALPAAEAGDTDAQLMAGFIYSNPTWPQRDDAKALPWFEKAVQAGAPQGHLGLGITLLRQAAGEAPDEAIAHIRLAADAELPTAHYYLALLYDMGVNLPADPARAAKHYGIAAKANLSNAQAKYGFMLFNGIGIKANQVEGESWLRRAGLAGDPEAAALVAEIYVRGDGKLPPNYAEAASWFRTAAELGHKNSARALGMLYLTGTGVPRNPDEAAIWFRRAAEAGDETAKADLASLLLSGQTSPKLTEPAPVHEWFEQAAETGDLIAAFNYAVCLAQGVGVERDEIRAAKWMRRAAEGVLNAQYWYGVMLAEGRGVDANPEEARVWLQKCADVELPDGLIALADLCLKGAGGPRDHEAARQLYERAANRGDPRGMFALGAMYGGGHDIPTDRARSLACYRAAAERGHPLACLMLGRYLAHGIATEVDLAEAKHWFTQALNGGIAEAQNDLDALVPPEPEPEPEAETEVETSTTE</sequence>